<comment type="caution">
    <text evidence="6">The sequence shown here is derived from an EMBL/GenBank/DDBJ whole genome shotgun (WGS) entry which is preliminary data.</text>
</comment>
<feature type="transmembrane region" description="Helical" evidence="5">
    <location>
        <begin position="117"/>
        <end position="139"/>
    </location>
</feature>
<proteinExistence type="predicted"/>
<feature type="transmembrane region" description="Helical" evidence="5">
    <location>
        <begin position="72"/>
        <end position="105"/>
    </location>
</feature>
<evidence type="ECO:0000256" key="5">
    <source>
        <dbReference type="SAM" id="Phobius"/>
    </source>
</evidence>
<evidence type="ECO:0008006" key="8">
    <source>
        <dbReference type="Google" id="ProtNLM"/>
    </source>
</evidence>
<dbReference type="Proteomes" id="UP000608890">
    <property type="component" value="Unassembled WGS sequence"/>
</dbReference>
<accession>A0A917U7K9</accession>
<dbReference type="InterPro" id="IPR032808">
    <property type="entry name" value="DoxX"/>
</dbReference>
<reference evidence="6" key="2">
    <citation type="submission" date="2020-09" db="EMBL/GenBank/DDBJ databases">
        <authorList>
            <person name="Sun Q."/>
            <person name="Zhou Y."/>
        </authorList>
    </citation>
    <scope>NUCLEOTIDE SEQUENCE</scope>
    <source>
        <strain evidence="6">CGMCC 4.7312</strain>
    </source>
</reference>
<evidence type="ECO:0000256" key="4">
    <source>
        <dbReference type="ARBA" id="ARBA00023136"/>
    </source>
</evidence>
<keyword evidence="3 5" id="KW-1133">Transmembrane helix</keyword>
<keyword evidence="7" id="KW-1185">Reference proteome</keyword>
<dbReference type="Pfam" id="PF13564">
    <property type="entry name" value="DoxX_2"/>
    <property type="match status" value="1"/>
</dbReference>
<reference evidence="6" key="1">
    <citation type="journal article" date="2014" name="Int. J. Syst. Evol. Microbiol.">
        <title>Complete genome sequence of Corynebacterium casei LMG S-19264T (=DSM 44701T), isolated from a smear-ripened cheese.</title>
        <authorList>
            <consortium name="US DOE Joint Genome Institute (JGI-PGF)"/>
            <person name="Walter F."/>
            <person name="Albersmeier A."/>
            <person name="Kalinowski J."/>
            <person name="Ruckert C."/>
        </authorList>
    </citation>
    <scope>NUCLEOTIDE SEQUENCE</scope>
    <source>
        <strain evidence="6">CGMCC 4.7312</strain>
    </source>
</reference>
<sequence>MSHIGVTISSVSDWSTATSTLTETPMFAIYLTVTLLASALNGAAAIANLVGHDYPKTEADRNRVPRSWVRPLGMLLGAGALGLLAGFVVPVVGTLAAAGLVLYFLGALGAHVWAGNFRLGAWALFFGLALAALTVNLAYHPIAYR</sequence>
<evidence type="ECO:0000313" key="6">
    <source>
        <dbReference type="EMBL" id="GGM58165.1"/>
    </source>
</evidence>
<organism evidence="6 7">
    <name type="scientific">Micromonospora sonchi</name>
    <dbReference type="NCBI Taxonomy" id="1763543"/>
    <lineage>
        <taxon>Bacteria</taxon>
        <taxon>Bacillati</taxon>
        <taxon>Actinomycetota</taxon>
        <taxon>Actinomycetes</taxon>
        <taxon>Micromonosporales</taxon>
        <taxon>Micromonosporaceae</taxon>
        <taxon>Micromonospora</taxon>
    </lineage>
</organism>
<keyword evidence="4 5" id="KW-0472">Membrane</keyword>
<feature type="transmembrane region" description="Helical" evidence="5">
    <location>
        <begin position="27"/>
        <end position="51"/>
    </location>
</feature>
<protein>
    <recommendedName>
        <fullName evidence="8">DoxX family protein</fullName>
    </recommendedName>
</protein>
<comment type="subcellular location">
    <subcellularLocation>
        <location evidence="1">Membrane</location>
        <topology evidence="1">Multi-pass membrane protein</topology>
    </subcellularLocation>
</comment>
<gene>
    <name evidence="6" type="ORF">GCM10011608_48890</name>
</gene>
<keyword evidence="2 5" id="KW-0812">Transmembrane</keyword>
<dbReference type="EMBL" id="BMNB01000029">
    <property type="protein sequence ID" value="GGM58165.1"/>
    <property type="molecule type" value="Genomic_DNA"/>
</dbReference>
<evidence type="ECO:0000256" key="3">
    <source>
        <dbReference type="ARBA" id="ARBA00022989"/>
    </source>
</evidence>
<dbReference type="GO" id="GO:0016020">
    <property type="term" value="C:membrane"/>
    <property type="evidence" value="ECO:0007669"/>
    <property type="project" value="UniProtKB-SubCell"/>
</dbReference>
<evidence type="ECO:0000313" key="7">
    <source>
        <dbReference type="Proteomes" id="UP000608890"/>
    </source>
</evidence>
<name>A0A917U7K9_9ACTN</name>
<evidence type="ECO:0000256" key="2">
    <source>
        <dbReference type="ARBA" id="ARBA00022692"/>
    </source>
</evidence>
<evidence type="ECO:0000256" key="1">
    <source>
        <dbReference type="ARBA" id="ARBA00004141"/>
    </source>
</evidence>
<dbReference type="AlphaFoldDB" id="A0A917U7K9"/>